<evidence type="ECO:0000259" key="10">
    <source>
        <dbReference type="PROSITE" id="PS50055"/>
    </source>
</evidence>
<keyword evidence="9" id="KW-1133">Transmembrane helix</keyword>
<dbReference type="InterPro" id="IPR051985">
    <property type="entry name" value="NR_tyrosine_phosphatase"/>
</dbReference>
<keyword evidence="13" id="KW-1185">Reference proteome</keyword>
<dbReference type="SMART" id="SM00194">
    <property type="entry name" value="PTPc"/>
    <property type="match status" value="1"/>
</dbReference>
<dbReference type="KEGG" id="epa:110236524"/>
<name>A0A913X2T0_EXADI</name>
<dbReference type="InterPro" id="IPR003595">
    <property type="entry name" value="Tyr_Pase_cat"/>
</dbReference>
<dbReference type="InterPro" id="IPR000387">
    <property type="entry name" value="Tyr_Pase_dom"/>
</dbReference>
<dbReference type="InterPro" id="IPR029021">
    <property type="entry name" value="Prot-tyrosine_phosphatase-like"/>
</dbReference>
<evidence type="ECO:0000313" key="12">
    <source>
        <dbReference type="EnsemblMetazoa" id="XP_020897720.1"/>
    </source>
</evidence>
<dbReference type="OMA" id="WIRTIVK"/>
<dbReference type="EC" id="3.1.3.48" evidence="3"/>
<keyword evidence="7 9" id="KW-0472">Membrane</keyword>
<keyword evidence="5" id="KW-0378">Hydrolase</keyword>
<dbReference type="InterPro" id="IPR016130">
    <property type="entry name" value="Tyr_Pase_AS"/>
</dbReference>
<dbReference type="OrthoDB" id="9450131at2759"/>
<feature type="compositionally biased region" description="Polar residues" evidence="8">
    <location>
        <begin position="404"/>
        <end position="417"/>
    </location>
</feature>
<comment type="subcellular location">
    <subcellularLocation>
        <location evidence="1">Endomembrane system</location>
    </subcellularLocation>
</comment>
<proteinExistence type="inferred from homology"/>
<dbReference type="GO" id="GO:0005737">
    <property type="term" value="C:cytoplasm"/>
    <property type="evidence" value="ECO:0007669"/>
    <property type="project" value="TreeGrafter"/>
</dbReference>
<feature type="compositionally biased region" description="Basic and acidic residues" evidence="8">
    <location>
        <begin position="391"/>
        <end position="403"/>
    </location>
</feature>
<evidence type="ECO:0000256" key="7">
    <source>
        <dbReference type="ARBA" id="ARBA00023136"/>
    </source>
</evidence>
<reference evidence="12" key="1">
    <citation type="submission" date="2022-11" db="UniProtKB">
        <authorList>
            <consortium name="EnsemblMetazoa"/>
        </authorList>
    </citation>
    <scope>IDENTIFICATION</scope>
</reference>
<dbReference type="GeneID" id="110236524"/>
<evidence type="ECO:0000256" key="3">
    <source>
        <dbReference type="ARBA" id="ARBA00013064"/>
    </source>
</evidence>
<dbReference type="GO" id="GO:0012505">
    <property type="term" value="C:endomembrane system"/>
    <property type="evidence" value="ECO:0007669"/>
    <property type="project" value="UniProtKB-SubCell"/>
</dbReference>
<evidence type="ECO:0000256" key="1">
    <source>
        <dbReference type="ARBA" id="ARBA00004308"/>
    </source>
</evidence>
<dbReference type="AlphaFoldDB" id="A0A913X2T0"/>
<feature type="domain" description="Tyrosine specific protein phosphatases" evidence="11">
    <location>
        <begin position="193"/>
        <end position="272"/>
    </location>
</feature>
<evidence type="ECO:0000256" key="2">
    <source>
        <dbReference type="ARBA" id="ARBA00009701"/>
    </source>
</evidence>
<dbReference type="PROSITE" id="PS50055">
    <property type="entry name" value="TYR_PHOSPHATASE_PTP"/>
    <property type="match status" value="1"/>
</dbReference>
<evidence type="ECO:0000256" key="4">
    <source>
        <dbReference type="ARBA" id="ARBA00022553"/>
    </source>
</evidence>
<keyword evidence="9" id="KW-0812">Transmembrane</keyword>
<dbReference type="GO" id="GO:0019901">
    <property type="term" value="F:protein kinase binding"/>
    <property type="evidence" value="ECO:0007669"/>
    <property type="project" value="TreeGrafter"/>
</dbReference>
<evidence type="ECO:0000256" key="8">
    <source>
        <dbReference type="SAM" id="MobiDB-lite"/>
    </source>
</evidence>
<dbReference type="GO" id="GO:0070373">
    <property type="term" value="P:negative regulation of ERK1 and ERK2 cascade"/>
    <property type="evidence" value="ECO:0007669"/>
    <property type="project" value="TreeGrafter"/>
</dbReference>
<dbReference type="RefSeq" id="XP_020897720.1">
    <property type="nucleotide sequence ID" value="XM_021042061.2"/>
</dbReference>
<dbReference type="PROSITE" id="PS00383">
    <property type="entry name" value="TYR_PHOSPHATASE_1"/>
    <property type="match status" value="1"/>
</dbReference>
<dbReference type="PRINTS" id="PR00700">
    <property type="entry name" value="PRTYPHPHTASE"/>
</dbReference>
<evidence type="ECO:0000256" key="6">
    <source>
        <dbReference type="ARBA" id="ARBA00022912"/>
    </source>
</evidence>
<protein>
    <recommendedName>
        <fullName evidence="3">protein-tyrosine-phosphatase</fullName>
        <ecNumber evidence="3">3.1.3.48</ecNumber>
    </recommendedName>
</protein>
<dbReference type="SMART" id="SM00404">
    <property type="entry name" value="PTPc_motif"/>
    <property type="match status" value="1"/>
</dbReference>
<evidence type="ECO:0000256" key="9">
    <source>
        <dbReference type="SAM" id="Phobius"/>
    </source>
</evidence>
<organism evidence="12 13">
    <name type="scientific">Exaiptasia diaphana</name>
    <name type="common">Tropical sea anemone</name>
    <name type="synonym">Aiptasia pulchella</name>
    <dbReference type="NCBI Taxonomy" id="2652724"/>
    <lineage>
        <taxon>Eukaryota</taxon>
        <taxon>Metazoa</taxon>
        <taxon>Cnidaria</taxon>
        <taxon>Anthozoa</taxon>
        <taxon>Hexacorallia</taxon>
        <taxon>Actiniaria</taxon>
        <taxon>Aiptasiidae</taxon>
        <taxon>Exaiptasia</taxon>
    </lineage>
</organism>
<evidence type="ECO:0000259" key="11">
    <source>
        <dbReference type="PROSITE" id="PS50056"/>
    </source>
</evidence>
<keyword evidence="6" id="KW-0904">Protein phosphatase</keyword>
<comment type="similarity">
    <text evidence="2">Belongs to the protein-tyrosine phosphatase family. Non-receptor class 1 subfamily.</text>
</comment>
<feature type="transmembrane region" description="Helical" evidence="9">
    <location>
        <begin position="537"/>
        <end position="554"/>
    </location>
</feature>
<dbReference type="Proteomes" id="UP000887567">
    <property type="component" value="Unplaced"/>
</dbReference>
<feature type="compositionally biased region" description="Polar residues" evidence="8">
    <location>
        <begin position="343"/>
        <end position="362"/>
    </location>
</feature>
<evidence type="ECO:0000313" key="13">
    <source>
        <dbReference type="Proteomes" id="UP000887567"/>
    </source>
</evidence>
<sequence>MLAELDELDSNSGWVPFFQKINWIAKGNAGSQKIAKLPENRQLNRYRDVLPYDHSRIILNAEDGGTDYINANLVEVPSLGRRYILCQGPLKHTSAHFWQMVWEQNTKAVIMLNRVIEKNQIKCYQYWPCGEAVGHTNVLEFGNYRITYIDENMSEFFTVKTLELYNIKKDEKRTIYHFHYLHWPDFGVPSSPATFLSFLFEARNTGVLSNDVGPAVIHCSAGIGRSGTYVMVDCILKEVEKTKDLNGVDIKKTLLEIRTYRLGLIQTPDQLRFTYAAILEGTHQLFPEVYEEALDKFMEMRGDNVEEEEEEEPPPLPPPRKRPEPQPNDTTDIEKKRRRSLPETPSETNPLVDATSQATLSSDESDGEDEIINLSESSLSEDEDETNANRVVEDTNIKDDTSRNVKQISEDSGTGSIELSGRISEETSKSEESQDVESEKTLEEPEKVESKVTVDDSIVSSKSEILLEDKSPSADDVSPATYDEGKSTSKESNMGLRQRQVGQEKEDEATKLDKESSEKETVHEESSSWIRTIVKRSLIVIAICSIAYLAYRYFRHTGKVPRPKRGRRL</sequence>
<evidence type="ECO:0000256" key="5">
    <source>
        <dbReference type="ARBA" id="ARBA00022801"/>
    </source>
</evidence>
<dbReference type="GO" id="GO:0004726">
    <property type="term" value="F:non-membrane spanning protein tyrosine phosphatase activity"/>
    <property type="evidence" value="ECO:0007669"/>
    <property type="project" value="TreeGrafter"/>
</dbReference>
<dbReference type="GO" id="GO:0046426">
    <property type="term" value="P:negative regulation of receptor signaling pathway via JAK-STAT"/>
    <property type="evidence" value="ECO:0007669"/>
    <property type="project" value="TreeGrafter"/>
</dbReference>
<feature type="domain" description="Tyrosine-protein phosphatase" evidence="10">
    <location>
        <begin position="1"/>
        <end position="281"/>
    </location>
</feature>
<dbReference type="SUPFAM" id="SSF52799">
    <property type="entry name" value="(Phosphotyrosine protein) phosphatases II"/>
    <property type="match status" value="1"/>
</dbReference>
<dbReference type="EnsemblMetazoa" id="XM_021042061.2">
    <property type="protein sequence ID" value="XP_020897720.1"/>
    <property type="gene ID" value="LOC110236524"/>
</dbReference>
<dbReference type="PROSITE" id="PS50056">
    <property type="entry name" value="TYR_PHOSPHATASE_2"/>
    <property type="match status" value="1"/>
</dbReference>
<accession>A0A913X2T0</accession>
<dbReference type="GO" id="GO:0005634">
    <property type="term" value="C:nucleus"/>
    <property type="evidence" value="ECO:0007669"/>
    <property type="project" value="TreeGrafter"/>
</dbReference>
<dbReference type="Pfam" id="PF00102">
    <property type="entry name" value="Y_phosphatase"/>
    <property type="match status" value="1"/>
</dbReference>
<dbReference type="CDD" id="cd14545">
    <property type="entry name" value="PTPc-N1_2"/>
    <property type="match status" value="1"/>
</dbReference>
<dbReference type="PANTHER" id="PTHR46047">
    <property type="entry name" value="TYROSINE-PROTEIN PHOSPHATASE NON-RECEPTOR TYPE 61F"/>
    <property type="match status" value="1"/>
</dbReference>
<feature type="region of interest" description="Disordered" evidence="8">
    <location>
        <begin position="302"/>
        <end position="525"/>
    </location>
</feature>
<feature type="compositionally biased region" description="Basic and acidic residues" evidence="8">
    <location>
        <begin position="423"/>
        <end position="454"/>
    </location>
</feature>
<feature type="compositionally biased region" description="Basic and acidic residues" evidence="8">
    <location>
        <begin position="502"/>
        <end position="525"/>
    </location>
</feature>
<dbReference type="PANTHER" id="PTHR46047:SF3">
    <property type="entry name" value="TYROSINE-PROTEIN PHOSPHATASE NON-RECEPTOR TYPE 61F"/>
    <property type="match status" value="1"/>
</dbReference>
<dbReference type="Gene3D" id="3.90.190.10">
    <property type="entry name" value="Protein tyrosine phosphatase superfamily"/>
    <property type="match status" value="1"/>
</dbReference>
<dbReference type="InterPro" id="IPR000242">
    <property type="entry name" value="PTP_cat"/>
</dbReference>
<keyword evidence="4" id="KW-0597">Phosphoprotein</keyword>